<comment type="caution">
    <text evidence="2">The sequence shown here is derived from an EMBL/GenBank/DDBJ whole genome shotgun (WGS) entry which is preliminary data.</text>
</comment>
<protein>
    <submittedName>
        <fullName evidence="2">Uncharacterized protein</fullName>
    </submittedName>
</protein>
<feature type="transmembrane region" description="Helical" evidence="1">
    <location>
        <begin position="79"/>
        <end position="100"/>
    </location>
</feature>
<accession>A0AAD3D8V7</accession>
<feature type="transmembrane region" description="Helical" evidence="1">
    <location>
        <begin position="136"/>
        <end position="154"/>
    </location>
</feature>
<proteinExistence type="predicted"/>
<dbReference type="EMBL" id="BLLK01000069">
    <property type="protein sequence ID" value="GFH59572.1"/>
    <property type="molecule type" value="Genomic_DNA"/>
</dbReference>
<sequence>MASLVTIFVALFFVLGAFILHVYQAEKQLQPTGEAREALTSLRERENAIQEEEEETAAIKYAKQAMELKLTKSAVVQSSLYIVSFFFVYSAPCIAIASGLTHSEAMFWRISIFLPCGCLFNMIVYTRPKVKAVRKVIPYLPYFIAFFLVLLDGGETPNLMDLIYSEEGNRSFSSRRQERPSTFFNSALCRLFGFDPGYDFSADIEKEIRKECDI</sequence>
<organism evidence="2 3">
    <name type="scientific">Chaetoceros tenuissimus</name>
    <dbReference type="NCBI Taxonomy" id="426638"/>
    <lineage>
        <taxon>Eukaryota</taxon>
        <taxon>Sar</taxon>
        <taxon>Stramenopiles</taxon>
        <taxon>Ochrophyta</taxon>
        <taxon>Bacillariophyta</taxon>
        <taxon>Coscinodiscophyceae</taxon>
        <taxon>Chaetocerotophycidae</taxon>
        <taxon>Chaetocerotales</taxon>
        <taxon>Chaetocerotaceae</taxon>
        <taxon>Chaetoceros</taxon>
    </lineage>
</organism>
<feature type="transmembrane region" description="Helical" evidence="1">
    <location>
        <begin position="106"/>
        <end position="124"/>
    </location>
</feature>
<reference evidence="2 3" key="1">
    <citation type="journal article" date="2021" name="Sci. Rep.">
        <title>The genome of the diatom Chaetoceros tenuissimus carries an ancient integrated fragment of an extant virus.</title>
        <authorList>
            <person name="Hongo Y."/>
            <person name="Kimura K."/>
            <person name="Takaki Y."/>
            <person name="Yoshida Y."/>
            <person name="Baba S."/>
            <person name="Kobayashi G."/>
            <person name="Nagasaki K."/>
            <person name="Hano T."/>
            <person name="Tomaru Y."/>
        </authorList>
    </citation>
    <scope>NUCLEOTIDE SEQUENCE [LARGE SCALE GENOMIC DNA]</scope>
    <source>
        <strain evidence="2 3">NIES-3715</strain>
    </source>
</reference>
<keyword evidence="3" id="KW-1185">Reference proteome</keyword>
<gene>
    <name evidence="2" type="ORF">CTEN210_16048</name>
</gene>
<evidence type="ECO:0000256" key="1">
    <source>
        <dbReference type="SAM" id="Phobius"/>
    </source>
</evidence>
<keyword evidence="1" id="KW-0472">Membrane</keyword>
<keyword evidence="1" id="KW-1133">Transmembrane helix</keyword>
<evidence type="ECO:0000313" key="2">
    <source>
        <dbReference type="EMBL" id="GFH59572.1"/>
    </source>
</evidence>
<dbReference type="Proteomes" id="UP001054902">
    <property type="component" value="Unassembled WGS sequence"/>
</dbReference>
<feature type="transmembrane region" description="Helical" evidence="1">
    <location>
        <begin position="6"/>
        <end position="23"/>
    </location>
</feature>
<evidence type="ECO:0000313" key="3">
    <source>
        <dbReference type="Proteomes" id="UP001054902"/>
    </source>
</evidence>
<name>A0AAD3D8V7_9STRA</name>
<dbReference type="AlphaFoldDB" id="A0AAD3D8V7"/>
<keyword evidence="1" id="KW-0812">Transmembrane</keyword>